<organism evidence="1 2">
    <name type="scientific">Pseudomonas fluorescens</name>
    <dbReference type="NCBI Taxonomy" id="294"/>
    <lineage>
        <taxon>Bacteria</taxon>
        <taxon>Pseudomonadati</taxon>
        <taxon>Pseudomonadota</taxon>
        <taxon>Gammaproteobacteria</taxon>
        <taxon>Pseudomonadales</taxon>
        <taxon>Pseudomonadaceae</taxon>
        <taxon>Pseudomonas</taxon>
    </lineage>
</organism>
<dbReference type="RefSeq" id="WP_124421678.1">
    <property type="nucleotide sequence ID" value="NZ_JXCQ01000016.1"/>
</dbReference>
<protein>
    <submittedName>
        <fullName evidence="1">Uncharacterized protein</fullName>
    </submittedName>
</protein>
<reference evidence="1 2" key="1">
    <citation type="submission" date="2015-01" db="EMBL/GenBank/DDBJ databases">
        <title>Genome sequence of the beneficial rhizobacterium Pseudomonas fluorescens 2-79.</title>
        <authorList>
            <person name="Thuermer A."/>
            <person name="Daniel R."/>
        </authorList>
    </citation>
    <scope>NUCLEOTIDE SEQUENCE [LARGE SCALE GENOMIC DNA]</scope>
    <source>
        <strain evidence="1 2">2-79</strain>
    </source>
</reference>
<dbReference type="Proteomes" id="UP000032210">
    <property type="component" value="Unassembled WGS sequence"/>
</dbReference>
<evidence type="ECO:0000313" key="1">
    <source>
        <dbReference type="EMBL" id="KIR22164.1"/>
    </source>
</evidence>
<dbReference type="EMBL" id="JXCQ01000016">
    <property type="protein sequence ID" value="KIR22164.1"/>
    <property type="molecule type" value="Genomic_DNA"/>
</dbReference>
<dbReference type="AlphaFoldDB" id="A0A0D0TJC6"/>
<accession>A0A0D0TJC6</accession>
<name>A0A0D0TJC6_PSEFL</name>
<dbReference type="PATRIC" id="fig|294.125.peg.2439"/>
<gene>
    <name evidence="1" type="ORF">PFLU3_23790</name>
</gene>
<sequence>MFLNPRQISINPVFPADHSMGSRNFLRYIRSKITSEQFALLSIAVCNDFRIECHSFFFEDLEDFLVVRKLKMLNVLQPMPFSYKKIANNKRPSWLLVENEEGETLLTISVSPTKEYLLQYASIVQSAVLFLCPRGQRSASYTKAAHAAEAMKAFYYPEIAEHYSDRLGLTAYLEHTKGPDDVYVIGEGDKAFAQVISDGLFVENVHDSTSFSVIDLALPDAIFRIRIIAIKHSFWGSAAGNVAKVCAELGSTKGIVYIAKLGAISQKLDLFDMVSPCKFLLWEANKVTHIQAPPAFFDEAVLSEMGVVQTVHVSLPTLVEETNFLLNHFNVNGAEAIDNEISFIAASIALVNRRVSTPVPFSCLHIVTDKPSSSIFEKLNDGVETSDINHLLSKDNLQYRRQKNHHHRHFLEIFNRTIIYERPDIGRAIA</sequence>
<proteinExistence type="predicted"/>
<evidence type="ECO:0000313" key="2">
    <source>
        <dbReference type="Proteomes" id="UP000032210"/>
    </source>
</evidence>
<comment type="caution">
    <text evidence="1">The sequence shown here is derived from an EMBL/GenBank/DDBJ whole genome shotgun (WGS) entry which is preliminary data.</text>
</comment>